<dbReference type="Pfam" id="PF03707">
    <property type="entry name" value="MHYT"/>
    <property type="match status" value="1"/>
</dbReference>
<dbReference type="EMBL" id="JAFHKU010000131">
    <property type="protein sequence ID" value="MBN3558877.1"/>
    <property type="molecule type" value="Genomic_DNA"/>
</dbReference>
<dbReference type="AlphaFoldDB" id="A0AA40ZZR1"/>
<protein>
    <submittedName>
        <fullName evidence="2">NO-binding membrane sensor protein with MHYT domain</fullName>
    </submittedName>
</protein>
<dbReference type="Proteomes" id="UP000704529">
    <property type="component" value="Unassembled WGS sequence"/>
</dbReference>
<evidence type="ECO:0000259" key="1">
    <source>
        <dbReference type="Pfam" id="PF03707"/>
    </source>
</evidence>
<evidence type="ECO:0000313" key="5">
    <source>
        <dbReference type="Proteomes" id="UP000704529"/>
    </source>
</evidence>
<dbReference type="InterPro" id="IPR005330">
    <property type="entry name" value="MHYT_dom"/>
</dbReference>
<comment type="caution">
    <text evidence="3">The sequence shown here is derived from an EMBL/GenBank/DDBJ whole genome shotgun (WGS) entry which is preliminary data.</text>
</comment>
<feature type="domain" description="MHYT" evidence="1">
    <location>
        <begin position="2"/>
        <end position="26"/>
    </location>
</feature>
<evidence type="ECO:0000313" key="4">
    <source>
        <dbReference type="Proteomes" id="UP000584663"/>
    </source>
</evidence>
<keyword evidence="4" id="KW-1185">Reference proteome</keyword>
<gene>
    <name evidence="2" type="ORF">GGQ89_000762</name>
    <name evidence="3" type="ORF">JYA60_11640</name>
</gene>
<dbReference type="RefSeq" id="WP_184104225.1">
    <property type="nucleotide sequence ID" value="NZ_JACHNX010000002.1"/>
</dbReference>
<accession>A0AA40ZZR1</accession>
<name>A0AA40ZZR1_9SPHN</name>
<evidence type="ECO:0000313" key="3">
    <source>
        <dbReference type="EMBL" id="MBN3558877.1"/>
    </source>
</evidence>
<reference evidence="2 4" key="1">
    <citation type="submission" date="2020-08" db="EMBL/GenBank/DDBJ databases">
        <title>Genomic Encyclopedia of Type Strains, Phase IV (KMG-IV): sequencing the most valuable type-strain genomes for metagenomic binning, comparative biology and taxonomic classification.</title>
        <authorList>
            <person name="Goeker M."/>
        </authorList>
    </citation>
    <scope>NUCLEOTIDE SEQUENCE [LARGE SCALE GENOMIC DNA]</scope>
    <source>
        <strain evidence="2 4">DSM 14562</strain>
    </source>
</reference>
<sequence length="38" mass="4267">MIGIGAMHLIGMAALIVPAQIRYGPWGWRPHFWVPGCY</sequence>
<reference evidence="3" key="2">
    <citation type="submission" date="2021-01" db="EMBL/GenBank/DDBJ databases">
        <title>Genome Sequencing of Type Strains.</title>
        <authorList>
            <person name="Lemaire J.F."/>
            <person name="Inderbitzin P."/>
            <person name="Collins S.B."/>
            <person name="Wespe N."/>
            <person name="Knight-Connoni V."/>
        </authorList>
    </citation>
    <scope>NUCLEOTIDE SEQUENCE</scope>
    <source>
        <strain evidence="3">DSM 14562</strain>
    </source>
</reference>
<evidence type="ECO:0000313" key="2">
    <source>
        <dbReference type="EMBL" id="MBB4608560.1"/>
    </source>
</evidence>
<proteinExistence type="predicted"/>
<dbReference type="EMBL" id="JACHNX010000002">
    <property type="protein sequence ID" value="MBB4608560.1"/>
    <property type="molecule type" value="Genomic_DNA"/>
</dbReference>
<dbReference type="Proteomes" id="UP000584663">
    <property type="component" value="Unassembled WGS sequence"/>
</dbReference>
<organism evidence="3 5">
    <name type="scientific">Sphingomonas yabuuchiae</name>
    <dbReference type="NCBI Taxonomy" id="172044"/>
    <lineage>
        <taxon>Bacteria</taxon>
        <taxon>Pseudomonadati</taxon>
        <taxon>Pseudomonadota</taxon>
        <taxon>Alphaproteobacteria</taxon>
        <taxon>Sphingomonadales</taxon>
        <taxon>Sphingomonadaceae</taxon>
        <taxon>Sphingomonas</taxon>
    </lineage>
</organism>